<evidence type="ECO:0000313" key="2">
    <source>
        <dbReference type="Proteomes" id="UP001497480"/>
    </source>
</evidence>
<protein>
    <submittedName>
        <fullName evidence="1">Uncharacterized protein</fullName>
    </submittedName>
</protein>
<accession>A0AAV1XJT2</accession>
<comment type="caution">
    <text evidence="1">The sequence shown here is derived from an EMBL/GenBank/DDBJ whole genome shotgun (WGS) entry which is preliminary data.</text>
</comment>
<keyword evidence="2" id="KW-1185">Reference proteome</keyword>
<gene>
    <name evidence="1" type="ORF">LLUT_LOCUS22444</name>
</gene>
<reference evidence="1 2" key="1">
    <citation type="submission" date="2024-03" db="EMBL/GenBank/DDBJ databases">
        <authorList>
            <person name="Martinez-Hernandez J."/>
        </authorList>
    </citation>
    <scope>NUCLEOTIDE SEQUENCE [LARGE SCALE GENOMIC DNA]</scope>
</reference>
<evidence type="ECO:0000313" key="1">
    <source>
        <dbReference type="EMBL" id="CAL0321384.1"/>
    </source>
</evidence>
<dbReference type="EMBL" id="CAXHTB010000015">
    <property type="protein sequence ID" value="CAL0321384.1"/>
    <property type="molecule type" value="Genomic_DNA"/>
</dbReference>
<name>A0AAV1XJT2_LUPLU</name>
<organism evidence="1 2">
    <name type="scientific">Lupinus luteus</name>
    <name type="common">European yellow lupine</name>
    <dbReference type="NCBI Taxonomy" id="3873"/>
    <lineage>
        <taxon>Eukaryota</taxon>
        <taxon>Viridiplantae</taxon>
        <taxon>Streptophyta</taxon>
        <taxon>Embryophyta</taxon>
        <taxon>Tracheophyta</taxon>
        <taxon>Spermatophyta</taxon>
        <taxon>Magnoliopsida</taxon>
        <taxon>eudicotyledons</taxon>
        <taxon>Gunneridae</taxon>
        <taxon>Pentapetalae</taxon>
        <taxon>rosids</taxon>
        <taxon>fabids</taxon>
        <taxon>Fabales</taxon>
        <taxon>Fabaceae</taxon>
        <taxon>Papilionoideae</taxon>
        <taxon>50 kb inversion clade</taxon>
        <taxon>genistoids sensu lato</taxon>
        <taxon>core genistoids</taxon>
        <taxon>Genisteae</taxon>
        <taxon>Lupinus</taxon>
    </lineage>
</organism>
<sequence length="162" mass="18050">MVLVDQSSNVIKKESFTSCEKPKEFLAIQQRIAQDSAWVYCIRSCLEQCSCIAQPASCMTSWFSGTLSEQLLLKEHLDSASGEIFYDAGKDFPGTVFVDDEDDDITCTDILTGISVYFDDTEETNDLLHTLPPSGPNKRRKLMNSVSADVEVNSYLETILSI</sequence>
<proteinExistence type="predicted"/>
<dbReference type="AlphaFoldDB" id="A0AAV1XJT2"/>
<dbReference type="Proteomes" id="UP001497480">
    <property type="component" value="Unassembled WGS sequence"/>
</dbReference>